<comment type="caution">
    <text evidence="1">The sequence shown here is derived from an EMBL/GenBank/DDBJ whole genome shotgun (WGS) entry which is preliminary data.</text>
</comment>
<keyword evidence="2" id="KW-1185">Reference proteome</keyword>
<protein>
    <submittedName>
        <fullName evidence="1">Uncharacterized protein</fullName>
    </submittedName>
</protein>
<dbReference type="Gene3D" id="3.80.10.10">
    <property type="entry name" value="Ribonuclease Inhibitor"/>
    <property type="match status" value="1"/>
</dbReference>
<evidence type="ECO:0000313" key="2">
    <source>
        <dbReference type="Proteomes" id="UP001140172"/>
    </source>
</evidence>
<organism evidence="1 2">
    <name type="scientific">Coemansia interrupta</name>
    <dbReference type="NCBI Taxonomy" id="1126814"/>
    <lineage>
        <taxon>Eukaryota</taxon>
        <taxon>Fungi</taxon>
        <taxon>Fungi incertae sedis</taxon>
        <taxon>Zoopagomycota</taxon>
        <taxon>Kickxellomycotina</taxon>
        <taxon>Kickxellomycetes</taxon>
        <taxon>Kickxellales</taxon>
        <taxon>Kickxellaceae</taxon>
        <taxon>Coemansia</taxon>
    </lineage>
</organism>
<dbReference type="Proteomes" id="UP001140172">
    <property type="component" value="Unassembled WGS sequence"/>
</dbReference>
<dbReference type="AlphaFoldDB" id="A0A9W8H3L0"/>
<gene>
    <name evidence="1" type="ORF">GGI15_004353</name>
</gene>
<dbReference type="SUPFAM" id="SSF52047">
    <property type="entry name" value="RNI-like"/>
    <property type="match status" value="1"/>
</dbReference>
<accession>A0A9W8H3L0</accession>
<dbReference type="EMBL" id="JANBUM010000382">
    <property type="protein sequence ID" value="KAJ2777909.1"/>
    <property type="molecule type" value="Genomic_DNA"/>
</dbReference>
<name>A0A9W8H3L0_9FUNG</name>
<sequence>MAPKAESVKVSLQKASTVTSATPEFQQCISTLLTGLFCKMRSVRLTSDSNFSSEFSHVSVSAGITSLDLDYIVPASQVRDLVQKHSSTLKVLRIKTLLPAAACALLVDDNGQAVVYDRLEVLQFAQHRIYGVPRLPSHIEQLSVPFPNLKSLIVERAYLFSTDILFRGNLANLKRLHLHIDGNFIEGRLFPPDSPALVRDLSLEISPLAYPLSGEFVSAATQMALDIVFASRNNLQSLSLPSEFSKPMVVGILAGGNPVFTGLNALNISQVALEVSDIIALLTKLDRLQHLSCMVGIADSGGCSESALEQITDYYSNTLYPLNQTLSSWKIQSSNHLIDDIVSLSLLLALACPRLTSIYYMAQPMCHFDSLVRERLVNKPFNRYSERLSQLIQ</sequence>
<reference evidence="1" key="1">
    <citation type="submission" date="2022-07" db="EMBL/GenBank/DDBJ databases">
        <title>Phylogenomic reconstructions and comparative analyses of Kickxellomycotina fungi.</title>
        <authorList>
            <person name="Reynolds N.K."/>
            <person name="Stajich J.E."/>
            <person name="Barry K."/>
            <person name="Grigoriev I.V."/>
            <person name="Crous P."/>
            <person name="Smith M.E."/>
        </authorList>
    </citation>
    <scope>NUCLEOTIDE SEQUENCE</scope>
    <source>
        <strain evidence="1">BCRC 34489</strain>
    </source>
</reference>
<proteinExistence type="predicted"/>
<dbReference type="InterPro" id="IPR032675">
    <property type="entry name" value="LRR_dom_sf"/>
</dbReference>
<dbReference type="OrthoDB" id="5518639at2759"/>
<evidence type="ECO:0000313" key="1">
    <source>
        <dbReference type="EMBL" id="KAJ2777909.1"/>
    </source>
</evidence>